<comment type="caution">
    <text evidence="2">The sequence shown here is derived from an EMBL/GenBank/DDBJ whole genome shotgun (WGS) entry which is preliminary data.</text>
</comment>
<keyword evidence="1" id="KW-0732">Signal</keyword>
<keyword evidence="3" id="KW-1185">Reference proteome</keyword>
<organism evidence="2 3">
    <name type="scientific">Stylophora pistillata</name>
    <name type="common">Smooth cauliflower coral</name>
    <dbReference type="NCBI Taxonomy" id="50429"/>
    <lineage>
        <taxon>Eukaryota</taxon>
        <taxon>Metazoa</taxon>
        <taxon>Cnidaria</taxon>
        <taxon>Anthozoa</taxon>
        <taxon>Hexacorallia</taxon>
        <taxon>Scleractinia</taxon>
        <taxon>Astrocoeniina</taxon>
        <taxon>Pocilloporidae</taxon>
        <taxon>Stylophora</taxon>
    </lineage>
</organism>
<feature type="signal peptide" evidence="1">
    <location>
        <begin position="1"/>
        <end position="23"/>
    </location>
</feature>
<name>A0A2B4S0A3_STYPI</name>
<dbReference type="AlphaFoldDB" id="A0A2B4S0A3"/>
<dbReference type="Proteomes" id="UP000225706">
    <property type="component" value="Unassembled WGS sequence"/>
</dbReference>
<reference evidence="3" key="1">
    <citation type="journal article" date="2017" name="bioRxiv">
        <title>Comparative analysis of the genomes of Stylophora pistillata and Acropora digitifera provides evidence for extensive differences between species of corals.</title>
        <authorList>
            <person name="Voolstra C.R."/>
            <person name="Li Y."/>
            <person name="Liew Y.J."/>
            <person name="Baumgarten S."/>
            <person name="Zoccola D."/>
            <person name="Flot J.-F."/>
            <person name="Tambutte S."/>
            <person name="Allemand D."/>
            <person name="Aranda M."/>
        </authorList>
    </citation>
    <scope>NUCLEOTIDE SEQUENCE [LARGE SCALE GENOMIC DNA]</scope>
</reference>
<evidence type="ECO:0000256" key="1">
    <source>
        <dbReference type="SAM" id="SignalP"/>
    </source>
</evidence>
<evidence type="ECO:0000313" key="2">
    <source>
        <dbReference type="EMBL" id="PFX21925.1"/>
    </source>
</evidence>
<protein>
    <submittedName>
        <fullName evidence="2">Uncharacterized protein</fullName>
    </submittedName>
</protein>
<proteinExistence type="predicted"/>
<evidence type="ECO:0000313" key="3">
    <source>
        <dbReference type="Proteomes" id="UP000225706"/>
    </source>
</evidence>
<sequence>MTVTAAYIGILVLAYSTFRPVSSACSDCYCCLTTYDQCMAICEDPNQCTIVCVNSKEKCEEKYCNLLKRNPEDRRLKASGNDLVSVPDLARDIARDDKEELGLKYWLDKVLSKRKQNMKY</sequence>
<feature type="chain" id="PRO_5012134559" evidence="1">
    <location>
        <begin position="24"/>
        <end position="120"/>
    </location>
</feature>
<gene>
    <name evidence="2" type="ORF">AWC38_SpisGene25856</name>
</gene>
<dbReference type="EMBL" id="LSMT01000258">
    <property type="protein sequence ID" value="PFX21925.1"/>
    <property type="molecule type" value="Genomic_DNA"/>
</dbReference>
<accession>A0A2B4S0A3</accession>